<dbReference type="eggNOG" id="ENOG502S1E6">
    <property type="taxonomic scope" value="Eukaryota"/>
</dbReference>
<reference evidence="7" key="1">
    <citation type="submission" date="2011-05" db="EMBL/GenBank/DDBJ databases">
        <authorList>
            <person name="Richards S.R."/>
            <person name="Qu J."/>
            <person name="Jiang H."/>
            <person name="Jhangiani S.N."/>
            <person name="Agravi P."/>
            <person name="Goodspeed R."/>
            <person name="Gross S."/>
            <person name="Mandapat C."/>
            <person name="Jackson L."/>
            <person name="Mathew T."/>
            <person name="Pu L."/>
            <person name="Thornton R."/>
            <person name="Saada N."/>
            <person name="Wilczek-Boney K.B."/>
            <person name="Lee S."/>
            <person name="Kovar C."/>
            <person name="Wu Y."/>
            <person name="Scherer S.E."/>
            <person name="Worley K.C."/>
            <person name="Muzny D.M."/>
            <person name="Gibbs R."/>
        </authorList>
    </citation>
    <scope>NUCLEOTIDE SEQUENCE</scope>
    <source>
        <strain evidence="7">Brora</strain>
    </source>
</reference>
<dbReference type="HOGENOM" id="CLU_1087105_0_0_1"/>
<dbReference type="GO" id="GO:0003723">
    <property type="term" value="F:RNA binding"/>
    <property type="evidence" value="ECO:0007669"/>
    <property type="project" value="TreeGrafter"/>
</dbReference>
<organism evidence="6 7">
    <name type="scientific">Strigamia maritima</name>
    <name type="common">European centipede</name>
    <name type="synonym">Geophilus maritimus</name>
    <dbReference type="NCBI Taxonomy" id="126957"/>
    <lineage>
        <taxon>Eukaryota</taxon>
        <taxon>Metazoa</taxon>
        <taxon>Ecdysozoa</taxon>
        <taxon>Arthropoda</taxon>
        <taxon>Myriapoda</taxon>
        <taxon>Chilopoda</taxon>
        <taxon>Pleurostigmophora</taxon>
        <taxon>Geophilomorpha</taxon>
        <taxon>Linotaeniidae</taxon>
        <taxon>Strigamia</taxon>
    </lineage>
</organism>
<dbReference type="PANTHER" id="PTHR22747:SF18">
    <property type="entry name" value="GEO09167P1-RELATED"/>
    <property type="match status" value="1"/>
</dbReference>
<dbReference type="InterPro" id="IPR004301">
    <property type="entry name" value="Nucleoplasmin"/>
</dbReference>
<dbReference type="STRING" id="126957.T1IQI8"/>
<keyword evidence="3" id="KW-0539">Nucleus</keyword>
<dbReference type="GO" id="GO:0003682">
    <property type="term" value="F:chromatin binding"/>
    <property type="evidence" value="ECO:0007669"/>
    <property type="project" value="TreeGrafter"/>
</dbReference>
<dbReference type="EnsemblMetazoa" id="SMAR003307-RA">
    <property type="protein sequence ID" value="SMAR003307-PA"/>
    <property type="gene ID" value="SMAR003307"/>
</dbReference>
<proteinExistence type="inferred from homology"/>
<dbReference type="GO" id="GO:0042393">
    <property type="term" value="F:histone binding"/>
    <property type="evidence" value="ECO:0007669"/>
    <property type="project" value="TreeGrafter"/>
</dbReference>
<dbReference type="InterPro" id="IPR036824">
    <property type="entry name" value="Nucleoplasmin_core_dom_sf"/>
</dbReference>
<dbReference type="Gene3D" id="2.60.120.340">
    <property type="entry name" value="Nucleoplasmin core domain"/>
    <property type="match status" value="1"/>
</dbReference>
<dbReference type="SUPFAM" id="SSF69203">
    <property type="entry name" value="Nucleoplasmin-like core domain"/>
    <property type="match status" value="1"/>
</dbReference>
<comment type="similarity">
    <text evidence="2">Belongs to the nucleoplasmin family.</text>
</comment>
<name>T1IQI8_STRMM</name>
<evidence type="ECO:0000313" key="7">
    <source>
        <dbReference type="Proteomes" id="UP000014500"/>
    </source>
</evidence>
<feature type="domain" description="Nucleoplasmin core" evidence="5">
    <location>
        <begin position="51"/>
        <end position="162"/>
    </location>
</feature>
<protein>
    <recommendedName>
        <fullName evidence="5">Nucleoplasmin core domain-containing protein</fullName>
    </recommendedName>
</protein>
<evidence type="ECO:0000313" key="6">
    <source>
        <dbReference type="EnsemblMetazoa" id="SMAR003307-PA"/>
    </source>
</evidence>
<dbReference type="GO" id="GO:0005654">
    <property type="term" value="C:nucleoplasm"/>
    <property type="evidence" value="ECO:0007669"/>
    <property type="project" value="TreeGrafter"/>
</dbReference>
<dbReference type="EMBL" id="AFFK01018331">
    <property type="status" value="NOT_ANNOTATED_CDS"/>
    <property type="molecule type" value="Genomic_DNA"/>
</dbReference>
<sequence>MFKNEQKGLNVRLGAVLVQIIRQLVTVETGTKGNPKFKQNARKANMSKEYFWGCELNETNREYTWDPEIDIQDQSEEDCYENHALILKSAMIGGTDSAVDGEINIVELETEGYLSAEVKQPILRLKCGTVDHISLDVYIPKCGILRLISGSGPVHISGQHIIEYTNDEDEGDDTKLGVVEDDEEEDEEEEEVEPEPIVEKGKRKLENGKGKPNKVAKLDDREEEYSDPESPPKNSKKKTILKGKAKAEQPTKKSKK</sequence>
<feature type="region of interest" description="Disordered" evidence="4">
    <location>
        <begin position="180"/>
        <end position="256"/>
    </location>
</feature>
<dbReference type="GO" id="GO:0005737">
    <property type="term" value="C:cytoplasm"/>
    <property type="evidence" value="ECO:0007669"/>
    <property type="project" value="TreeGrafter"/>
</dbReference>
<evidence type="ECO:0000256" key="3">
    <source>
        <dbReference type="ARBA" id="ARBA00023242"/>
    </source>
</evidence>
<keyword evidence="7" id="KW-1185">Reference proteome</keyword>
<dbReference type="PANTHER" id="PTHR22747">
    <property type="entry name" value="NUCLEOPLASMIN"/>
    <property type="match status" value="1"/>
</dbReference>
<comment type="subcellular location">
    <subcellularLocation>
        <location evidence="1">Nucleus</location>
    </subcellularLocation>
</comment>
<dbReference type="InterPro" id="IPR024057">
    <property type="entry name" value="Nucleoplasmin_core_dom"/>
</dbReference>
<evidence type="ECO:0000256" key="4">
    <source>
        <dbReference type="SAM" id="MobiDB-lite"/>
    </source>
</evidence>
<accession>T1IQI8</accession>
<evidence type="ECO:0000259" key="5">
    <source>
        <dbReference type="Pfam" id="PF03066"/>
    </source>
</evidence>
<dbReference type="OMA" id="ETMTIRD"/>
<dbReference type="Pfam" id="PF03066">
    <property type="entry name" value="Nucleoplasmin"/>
    <property type="match status" value="1"/>
</dbReference>
<dbReference type="GO" id="GO:0006338">
    <property type="term" value="P:chromatin remodeling"/>
    <property type="evidence" value="ECO:0007669"/>
    <property type="project" value="TreeGrafter"/>
</dbReference>
<feature type="compositionally biased region" description="Basic and acidic residues" evidence="4">
    <location>
        <begin position="197"/>
        <end position="209"/>
    </location>
</feature>
<dbReference type="GO" id="GO:0005730">
    <property type="term" value="C:nucleolus"/>
    <property type="evidence" value="ECO:0007669"/>
    <property type="project" value="TreeGrafter"/>
</dbReference>
<reference evidence="6" key="2">
    <citation type="submission" date="2015-02" db="UniProtKB">
        <authorList>
            <consortium name="EnsemblMetazoa"/>
        </authorList>
    </citation>
    <scope>IDENTIFICATION</scope>
</reference>
<feature type="compositionally biased region" description="Basic and acidic residues" evidence="4">
    <location>
        <begin position="245"/>
        <end position="256"/>
    </location>
</feature>
<evidence type="ECO:0000256" key="2">
    <source>
        <dbReference type="ARBA" id="ARBA00010744"/>
    </source>
</evidence>
<evidence type="ECO:0000256" key="1">
    <source>
        <dbReference type="ARBA" id="ARBA00004123"/>
    </source>
</evidence>
<dbReference type="Proteomes" id="UP000014500">
    <property type="component" value="Unassembled WGS sequence"/>
</dbReference>
<feature type="compositionally biased region" description="Basic residues" evidence="4">
    <location>
        <begin position="234"/>
        <end position="244"/>
    </location>
</feature>
<feature type="compositionally biased region" description="Acidic residues" evidence="4">
    <location>
        <begin position="180"/>
        <end position="196"/>
    </location>
</feature>
<dbReference type="AlphaFoldDB" id="T1IQI8"/>